<dbReference type="Proteomes" id="UP000232455">
    <property type="component" value="Unassembled WGS sequence"/>
</dbReference>
<evidence type="ECO:0000313" key="3">
    <source>
        <dbReference type="Proteomes" id="UP000232455"/>
    </source>
</evidence>
<keyword evidence="1" id="KW-0812">Transmembrane</keyword>
<protein>
    <submittedName>
        <fullName evidence="2">Uncharacterized protein</fullName>
    </submittedName>
</protein>
<comment type="caution">
    <text evidence="2">The sequence shown here is derived from an EMBL/GenBank/DDBJ whole genome shotgun (WGS) entry which is preliminary data.</text>
</comment>
<evidence type="ECO:0000256" key="1">
    <source>
        <dbReference type="SAM" id="Phobius"/>
    </source>
</evidence>
<sequence length="184" mass="20177">MSEFKGTLGFGGILVTLSVLVIGVVFFILCWNLYFLAGEKQFAIFSGTMLGSLCVFLLALPMLSTKIEDWCGDGFNDFLALPDKDTKITYPVLSQFLGEQALAGFMGSAMMLSARSVLDHFGVGFTGFYCFAILMIALSVATISLVRFILHFVKFRWRYYVPASLISLLTMLCALAVGLKSVTP</sequence>
<feature type="transmembrane region" description="Helical" evidence="1">
    <location>
        <begin position="126"/>
        <end position="150"/>
    </location>
</feature>
<feature type="transmembrane region" description="Helical" evidence="1">
    <location>
        <begin position="157"/>
        <end position="179"/>
    </location>
</feature>
<feature type="transmembrane region" description="Helical" evidence="1">
    <location>
        <begin position="42"/>
        <end position="60"/>
    </location>
</feature>
<keyword evidence="3" id="KW-1185">Reference proteome</keyword>
<proteinExistence type="predicted"/>
<dbReference type="EMBL" id="PHHE01000001">
    <property type="protein sequence ID" value="PKA71061.1"/>
    <property type="molecule type" value="Genomic_DNA"/>
</dbReference>
<keyword evidence="1" id="KW-0472">Membrane</keyword>
<evidence type="ECO:0000313" key="2">
    <source>
        <dbReference type="EMBL" id="PKA71061.1"/>
    </source>
</evidence>
<feature type="transmembrane region" description="Helical" evidence="1">
    <location>
        <begin position="12"/>
        <end position="36"/>
    </location>
</feature>
<gene>
    <name evidence="2" type="ORF">ATI02_4013</name>
</gene>
<keyword evidence="1" id="KW-1133">Transmembrane helix</keyword>
<accession>A0ABX4Q2Q9</accession>
<name>A0ABX4Q2Q9_9PSED</name>
<dbReference type="RefSeq" id="WP_100847130.1">
    <property type="nucleotide sequence ID" value="NZ_PHHE01000001.1"/>
</dbReference>
<reference evidence="2 3" key="1">
    <citation type="submission" date="2017-11" db="EMBL/GenBank/DDBJ databases">
        <title>Genome sequencing of a diverse group of Pseudomonas species.</title>
        <authorList>
            <person name="Loper J."/>
        </authorList>
    </citation>
    <scope>NUCLEOTIDE SEQUENCE [LARGE SCALE GENOMIC DNA]</scope>
    <source>
        <strain evidence="2 3">LMG 25716</strain>
    </source>
</reference>
<organism evidence="2 3">
    <name type="scientific">Pseudomonas baetica</name>
    <dbReference type="NCBI Taxonomy" id="674054"/>
    <lineage>
        <taxon>Bacteria</taxon>
        <taxon>Pseudomonadati</taxon>
        <taxon>Pseudomonadota</taxon>
        <taxon>Gammaproteobacteria</taxon>
        <taxon>Pseudomonadales</taxon>
        <taxon>Pseudomonadaceae</taxon>
        <taxon>Pseudomonas</taxon>
    </lineage>
</organism>